<feature type="domain" description="GHMP kinase N-terminal" evidence="13">
    <location>
        <begin position="74"/>
        <end position="149"/>
    </location>
</feature>
<comment type="subcellular location">
    <subcellularLocation>
        <location evidence="1">Cytoplasm</location>
    </subcellularLocation>
</comment>
<dbReference type="Gene3D" id="3.30.230.10">
    <property type="match status" value="1"/>
</dbReference>
<keyword evidence="4" id="KW-0963">Cytoplasm</keyword>
<reference evidence="16" key="1">
    <citation type="journal article" date="2019" name="Int. J. Syst. Evol. Microbiol.">
        <title>The Global Catalogue of Microorganisms (GCM) 10K type strain sequencing project: providing services to taxonomists for standard genome sequencing and annotation.</title>
        <authorList>
            <consortium name="The Broad Institute Genomics Platform"/>
            <consortium name="The Broad Institute Genome Sequencing Center for Infectious Disease"/>
            <person name="Wu L."/>
            <person name="Ma J."/>
        </authorList>
    </citation>
    <scope>NUCLEOTIDE SEQUENCE [LARGE SCALE GENOMIC DNA]</scope>
    <source>
        <strain evidence="16">JCM 16546</strain>
    </source>
</reference>
<evidence type="ECO:0000256" key="11">
    <source>
        <dbReference type="ARBA" id="ARBA00023098"/>
    </source>
</evidence>
<dbReference type="Gene3D" id="3.30.70.890">
    <property type="entry name" value="GHMP kinase, C-terminal domain"/>
    <property type="match status" value="1"/>
</dbReference>
<dbReference type="EMBL" id="BAAAYV010000006">
    <property type="protein sequence ID" value="GAA3658301.1"/>
    <property type="molecule type" value="Genomic_DNA"/>
</dbReference>
<evidence type="ECO:0000259" key="13">
    <source>
        <dbReference type="Pfam" id="PF00288"/>
    </source>
</evidence>
<dbReference type="SUPFAM" id="SSF55060">
    <property type="entry name" value="GHMP Kinase, C-terminal domain"/>
    <property type="match status" value="1"/>
</dbReference>
<evidence type="ECO:0000256" key="9">
    <source>
        <dbReference type="ARBA" id="ARBA00022840"/>
    </source>
</evidence>
<accession>A0ABP7BHF3</accession>
<dbReference type="InterPro" id="IPR014721">
    <property type="entry name" value="Ribsml_uS5_D2-typ_fold_subgr"/>
</dbReference>
<dbReference type="InterPro" id="IPR013750">
    <property type="entry name" value="GHMP_kinase_C_dom"/>
</dbReference>
<evidence type="ECO:0000313" key="15">
    <source>
        <dbReference type="EMBL" id="GAA3658301.1"/>
    </source>
</evidence>
<evidence type="ECO:0000256" key="2">
    <source>
        <dbReference type="ARBA" id="ARBA00006495"/>
    </source>
</evidence>
<dbReference type="SUPFAM" id="SSF54211">
    <property type="entry name" value="Ribosomal protein S5 domain 2-like"/>
    <property type="match status" value="1"/>
</dbReference>
<keyword evidence="10" id="KW-0460">Magnesium</keyword>
<dbReference type="PANTHER" id="PTHR43290">
    <property type="entry name" value="MEVALONATE KINASE"/>
    <property type="match status" value="1"/>
</dbReference>
<keyword evidence="7" id="KW-0547">Nucleotide-binding</keyword>
<dbReference type="PANTHER" id="PTHR43290:SF2">
    <property type="entry name" value="MEVALONATE KINASE"/>
    <property type="match status" value="1"/>
</dbReference>
<evidence type="ECO:0000256" key="7">
    <source>
        <dbReference type="ARBA" id="ARBA00022741"/>
    </source>
</evidence>
<dbReference type="EC" id="2.7.1.36" evidence="3"/>
<dbReference type="InterPro" id="IPR006205">
    <property type="entry name" value="Mev_gal_kin"/>
</dbReference>
<dbReference type="InterPro" id="IPR006204">
    <property type="entry name" value="GHMP_kinase_N_dom"/>
</dbReference>
<evidence type="ECO:0000256" key="10">
    <source>
        <dbReference type="ARBA" id="ARBA00022842"/>
    </source>
</evidence>
<keyword evidence="5" id="KW-0444">Lipid biosynthesis</keyword>
<evidence type="ECO:0000256" key="3">
    <source>
        <dbReference type="ARBA" id="ARBA00012103"/>
    </source>
</evidence>
<feature type="domain" description="GHMP kinase C-terminal" evidence="14">
    <location>
        <begin position="221"/>
        <end position="300"/>
    </location>
</feature>
<evidence type="ECO:0000313" key="16">
    <source>
        <dbReference type="Proteomes" id="UP001410795"/>
    </source>
</evidence>
<dbReference type="GO" id="GO:0016301">
    <property type="term" value="F:kinase activity"/>
    <property type="evidence" value="ECO:0007669"/>
    <property type="project" value="UniProtKB-KW"/>
</dbReference>
<keyword evidence="11" id="KW-0443">Lipid metabolism</keyword>
<evidence type="ECO:0000256" key="5">
    <source>
        <dbReference type="ARBA" id="ARBA00022516"/>
    </source>
</evidence>
<gene>
    <name evidence="15" type="primary">mvk</name>
    <name evidence="15" type="ORF">GCM10022202_18510</name>
</gene>
<evidence type="ECO:0000256" key="12">
    <source>
        <dbReference type="ARBA" id="ARBA00029438"/>
    </source>
</evidence>
<dbReference type="InterPro" id="IPR020568">
    <property type="entry name" value="Ribosomal_Su5_D2-typ_SF"/>
</dbReference>
<dbReference type="Proteomes" id="UP001410795">
    <property type="component" value="Unassembled WGS sequence"/>
</dbReference>
<dbReference type="NCBIfam" id="TIGR00549">
    <property type="entry name" value="mevalon_kin"/>
    <property type="match status" value="1"/>
</dbReference>
<organism evidence="15 16">
    <name type="scientific">Microbacterium marinilacus</name>
    <dbReference type="NCBI Taxonomy" id="415209"/>
    <lineage>
        <taxon>Bacteria</taxon>
        <taxon>Bacillati</taxon>
        <taxon>Actinomycetota</taxon>
        <taxon>Actinomycetes</taxon>
        <taxon>Micrococcales</taxon>
        <taxon>Microbacteriaceae</taxon>
        <taxon>Microbacterium</taxon>
    </lineage>
</organism>
<evidence type="ECO:0000256" key="8">
    <source>
        <dbReference type="ARBA" id="ARBA00022777"/>
    </source>
</evidence>
<dbReference type="Pfam" id="PF08544">
    <property type="entry name" value="GHMP_kinases_C"/>
    <property type="match status" value="1"/>
</dbReference>
<name>A0ABP7BHF3_9MICO</name>
<keyword evidence="16" id="KW-1185">Reference proteome</keyword>
<keyword evidence="9" id="KW-0067">ATP-binding</keyword>
<evidence type="ECO:0000259" key="14">
    <source>
        <dbReference type="Pfam" id="PF08544"/>
    </source>
</evidence>
<evidence type="ECO:0000256" key="1">
    <source>
        <dbReference type="ARBA" id="ARBA00004496"/>
    </source>
</evidence>
<comment type="caution">
    <text evidence="15">The sequence shown here is derived from an EMBL/GenBank/DDBJ whole genome shotgun (WGS) entry which is preliminary data.</text>
</comment>
<sequence length="323" mass="32590">MTFTLPLTGTGRAHAKAILVGEHAVVYGAPALAIPIPELSVRATLEAAPAPAVASSLYRGPLADAPPRLAPLTAAVEAARHRLGLPPLSVTVLSTIPTARGLGSSAAVASAIVAAAADAAGVRLGPDERYALVQQSERAAHGAPSGIDARAVAADTAIRFSVVETPAPVVVTAPVAFVVADSGVRRSSADAVDRVRVLRQADRRAVDRIVAELGDIADPAAQALAAARADELGDLLERAHGLLRRLRVSTPRLDALVDAARRGGSPGAKLTGGGRGGCIVAVAPHPDGAARLVSVLRDAGAARVWTTVIGGDGPRTDATETPA</sequence>
<dbReference type="InterPro" id="IPR036554">
    <property type="entry name" value="GHMP_kinase_C_sf"/>
</dbReference>
<dbReference type="RefSeq" id="WP_221857856.1">
    <property type="nucleotide sequence ID" value="NZ_BAAAYV010000006.1"/>
</dbReference>
<dbReference type="Pfam" id="PF00288">
    <property type="entry name" value="GHMP_kinases_N"/>
    <property type="match status" value="1"/>
</dbReference>
<keyword evidence="8 15" id="KW-0418">Kinase</keyword>
<protein>
    <recommendedName>
        <fullName evidence="3">mevalonate kinase</fullName>
        <ecNumber evidence="3">2.7.1.36</ecNumber>
    </recommendedName>
</protein>
<comment type="pathway">
    <text evidence="12">Isoprenoid biosynthesis; isopentenyl diphosphate biosynthesis via mevalonate pathway; isopentenyl diphosphate from (R)-mevalonate: step 1/3.</text>
</comment>
<evidence type="ECO:0000256" key="4">
    <source>
        <dbReference type="ARBA" id="ARBA00022490"/>
    </source>
</evidence>
<dbReference type="PROSITE" id="PS00627">
    <property type="entry name" value="GHMP_KINASES_ATP"/>
    <property type="match status" value="1"/>
</dbReference>
<keyword evidence="6" id="KW-0808">Transferase</keyword>
<dbReference type="PRINTS" id="PR00959">
    <property type="entry name" value="MEVGALKINASE"/>
</dbReference>
<comment type="similarity">
    <text evidence="2">Belongs to the GHMP kinase family. Mevalonate kinase subfamily.</text>
</comment>
<dbReference type="InterPro" id="IPR006203">
    <property type="entry name" value="GHMP_knse_ATP-bd_CS"/>
</dbReference>
<evidence type="ECO:0000256" key="6">
    <source>
        <dbReference type="ARBA" id="ARBA00022679"/>
    </source>
</evidence>
<proteinExistence type="inferred from homology"/>